<feature type="transmembrane region" description="Helical" evidence="1">
    <location>
        <begin position="41"/>
        <end position="62"/>
    </location>
</feature>
<evidence type="ECO:0000313" key="2">
    <source>
        <dbReference type="EMBL" id="SDW35525.1"/>
    </source>
</evidence>
<name>A0A1H2SVP0_9FLAO</name>
<protein>
    <recommendedName>
        <fullName evidence="4">Flippase GtrA (Transmembrane translocase of bactoprenol-linked glucose)</fullName>
    </recommendedName>
</protein>
<dbReference type="Proteomes" id="UP000198569">
    <property type="component" value="Unassembled WGS sequence"/>
</dbReference>
<keyword evidence="3" id="KW-1185">Reference proteome</keyword>
<dbReference type="EMBL" id="FNMV01000002">
    <property type="protein sequence ID" value="SDW35525.1"/>
    <property type="molecule type" value="Genomic_DNA"/>
</dbReference>
<accession>A0A1H2SVP0</accession>
<dbReference type="OrthoDB" id="1352523at2"/>
<feature type="transmembrane region" description="Helical" evidence="1">
    <location>
        <begin position="108"/>
        <end position="135"/>
    </location>
</feature>
<organism evidence="2 3">
    <name type="scientific">Flavobacterium degerlachei</name>
    <dbReference type="NCBI Taxonomy" id="229203"/>
    <lineage>
        <taxon>Bacteria</taxon>
        <taxon>Pseudomonadati</taxon>
        <taxon>Bacteroidota</taxon>
        <taxon>Flavobacteriia</taxon>
        <taxon>Flavobacteriales</taxon>
        <taxon>Flavobacteriaceae</taxon>
        <taxon>Flavobacterium</taxon>
    </lineage>
</organism>
<keyword evidence="1" id="KW-1133">Transmembrane helix</keyword>
<keyword evidence="1" id="KW-0472">Membrane</keyword>
<dbReference type="STRING" id="229203.SAMN05444338_102185"/>
<gene>
    <name evidence="2" type="ORF">SAMN05444338_102185</name>
</gene>
<evidence type="ECO:0008006" key="4">
    <source>
        <dbReference type="Google" id="ProtNLM"/>
    </source>
</evidence>
<feature type="transmembrane region" description="Helical" evidence="1">
    <location>
        <begin position="83"/>
        <end position="102"/>
    </location>
</feature>
<dbReference type="RefSeq" id="WP_091429515.1">
    <property type="nucleotide sequence ID" value="NZ_FNMV01000002.1"/>
</dbReference>
<proteinExistence type="predicted"/>
<sequence>MLSKVQFKEWFDRYKYAELAATTAALLGSQFSRIFSGLTTAYLITFMEYFAFYGVIISMAYIQLAKKNKDLEKQTSLNDILRIVKNLVLEFGYPALLDILLVRPFCMYWLPILTGNAVTGIMAGKLCADFLFYFLSIVNYEWMKRKNHF</sequence>
<keyword evidence="1" id="KW-0812">Transmembrane</keyword>
<reference evidence="3" key="1">
    <citation type="submission" date="2016-10" db="EMBL/GenBank/DDBJ databases">
        <authorList>
            <person name="Varghese N."/>
            <person name="Submissions S."/>
        </authorList>
    </citation>
    <scope>NUCLEOTIDE SEQUENCE [LARGE SCALE GENOMIC DNA]</scope>
    <source>
        <strain evidence="3">DSM 15718</strain>
    </source>
</reference>
<evidence type="ECO:0000256" key="1">
    <source>
        <dbReference type="SAM" id="Phobius"/>
    </source>
</evidence>
<dbReference type="AlphaFoldDB" id="A0A1H2SVP0"/>
<evidence type="ECO:0000313" key="3">
    <source>
        <dbReference type="Proteomes" id="UP000198569"/>
    </source>
</evidence>